<evidence type="ECO:0000313" key="2">
    <source>
        <dbReference type="Proteomes" id="UP000184603"/>
    </source>
</evidence>
<name>A0A1M7YK54_9BACT</name>
<sequence length="138" mass="15888">MYMLSIELRGCPVYTLYHPAQWEQLRSTFHITASLHVQCCIDEHPQYAGALEVKDRVLSHCQAQRVSANDAGVIGYCPDPLVRLTLVAVKQAMARCIVDWNTALQDQWLKFHIDNPHDTYWEEREEMLEAIFNAGRGE</sequence>
<dbReference type="STRING" id="1121416.SAMN02745220_04880"/>
<evidence type="ECO:0000313" key="1">
    <source>
        <dbReference type="EMBL" id="SHO53000.1"/>
    </source>
</evidence>
<dbReference type="EMBL" id="FRFE01000044">
    <property type="protein sequence ID" value="SHO53000.1"/>
    <property type="molecule type" value="Genomic_DNA"/>
</dbReference>
<reference evidence="1 2" key="1">
    <citation type="submission" date="2016-12" db="EMBL/GenBank/DDBJ databases">
        <authorList>
            <person name="Song W.-J."/>
            <person name="Kurnit D.M."/>
        </authorList>
    </citation>
    <scope>NUCLEOTIDE SEQUENCE [LARGE SCALE GENOMIC DNA]</scope>
    <source>
        <strain evidence="1 2">DSM 18488</strain>
    </source>
</reference>
<protein>
    <submittedName>
        <fullName evidence="1">Uncharacterized protein</fullName>
    </submittedName>
</protein>
<accession>A0A1M7YK54</accession>
<gene>
    <name evidence="1" type="ORF">SAMN02745220_04880</name>
</gene>
<dbReference type="AlphaFoldDB" id="A0A1M7YK54"/>
<dbReference type="RefSeq" id="WP_073616611.1">
    <property type="nucleotide sequence ID" value="NZ_FRFE01000044.1"/>
</dbReference>
<proteinExistence type="predicted"/>
<keyword evidence="2" id="KW-1185">Reference proteome</keyword>
<organism evidence="1 2">
    <name type="scientific">Desulfopila aestuarii DSM 18488</name>
    <dbReference type="NCBI Taxonomy" id="1121416"/>
    <lineage>
        <taxon>Bacteria</taxon>
        <taxon>Pseudomonadati</taxon>
        <taxon>Thermodesulfobacteriota</taxon>
        <taxon>Desulfobulbia</taxon>
        <taxon>Desulfobulbales</taxon>
        <taxon>Desulfocapsaceae</taxon>
        <taxon>Desulfopila</taxon>
    </lineage>
</organism>
<dbReference type="Proteomes" id="UP000184603">
    <property type="component" value="Unassembled WGS sequence"/>
</dbReference>